<dbReference type="eggNOG" id="ENOG5033KCK">
    <property type="taxonomic scope" value="Bacteria"/>
</dbReference>
<name>A0A0K0H6T3_SALBC</name>
<accession>A0A0K0H6T3</accession>
<dbReference type="KEGG" id="sbg:SBG_0030"/>
<evidence type="ECO:0000313" key="1">
    <source>
        <dbReference type="EMBL" id="CCC29127.1"/>
    </source>
</evidence>
<proteinExistence type="predicted"/>
<dbReference type="GeneID" id="44979061"/>
<sequence length="94" mass="10642">MHVRHYVTPALWLPLMVIGAAQAGSQIRFQGTVVEAGCWNETGVLEVRCHRQDGIERHIIVENMATSIASPYAVVEPHYLDEDKQLTLLRIIYD</sequence>
<gene>
    <name evidence="1" type="ordered locus">SBG_0030</name>
</gene>
<evidence type="ECO:0000313" key="2">
    <source>
        <dbReference type="Proteomes" id="UP000000289"/>
    </source>
</evidence>
<dbReference type="Proteomes" id="UP000000289">
    <property type="component" value="Chromosome"/>
</dbReference>
<dbReference type="RefSeq" id="WP_000558465.1">
    <property type="nucleotide sequence ID" value="NC_015761.1"/>
</dbReference>
<organism evidence="1 2">
    <name type="scientific">Salmonella bongori (strain ATCC 43975 / DSM 13772 / NCTC 12419)</name>
    <dbReference type="NCBI Taxonomy" id="218493"/>
    <lineage>
        <taxon>Bacteria</taxon>
        <taxon>Pseudomonadati</taxon>
        <taxon>Pseudomonadota</taxon>
        <taxon>Gammaproteobacteria</taxon>
        <taxon>Enterobacterales</taxon>
        <taxon>Enterobacteriaceae</taxon>
        <taxon>Salmonella</taxon>
    </lineage>
</organism>
<reference evidence="1 2" key="1">
    <citation type="journal article" date="2011" name="PLoS Pathog.">
        <title>Salmonella bongori provides insights into the evolution of the Salmonellae.</title>
        <authorList>
            <person name="Fookes M."/>
            <person name="Schroeder G.N."/>
            <person name="Langridge G.C."/>
            <person name="Blondel C.J."/>
            <person name="Mammina C."/>
            <person name="Connor T.R."/>
            <person name="Seth-Smith H."/>
            <person name="Vernikos G.S."/>
            <person name="Robinson K.S."/>
            <person name="Sanders M."/>
            <person name="Petty N.K."/>
            <person name="Kingsley R.A."/>
            <person name="Baumler A.J."/>
            <person name="Nuccio S.P."/>
            <person name="Contreras I."/>
            <person name="Santiviago C.A."/>
            <person name="Maskell D."/>
            <person name="Barrow P."/>
            <person name="Humphrey T."/>
            <person name="Nastasi A."/>
            <person name="Roberts M."/>
            <person name="Frankel G."/>
            <person name="Parkhill J."/>
            <person name="Dougan G."/>
            <person name="Thomson N.R."/>
        </authorList>
    </citation>
    <scope>NUCLEOTIDE SEQUENCE [LARGE SCALE GENOMIC DNA]</scope>
    <source>
        <strain evidence="2">ATCC 43975 / DSM 13772 / NCTC 12419</strain>
    </source>
</reference>
<dbReference type="EMBL" id="FR877557">
    <property type="protein sequence ID" value="CCC29127.1"/>
    <property type="molecule type" value="Genomic_DNA"/>
</dbReference>
<protein>
    <submittedName>
        <fullName evidence="1">Putative membrane protein</fullName>
    </submittedName>
</protein>
<dbReference type="AlphaFoldDB" id="A0A0K0H6T3"/>